<evidence type="ECO:0000313" key="8">
    <source>
        <dbReference type="EMBL" id="CRZ11510.1"/>
    </source>
</evidence>
<evidence type="ECO:0000256" key="1">
    <source>
        <dbReference type="ARBA" id="ARBA00022527"/>
    </source>
</evidence>
<organism evidence="8">
    <name type="scientific">Spongospora subterranea</name>
    <dbReference type="NCBI Taxonomy" id="70186"/>
    <lineage>
        <taxon>Eukaryota</taxon>
        <taxon>Sar</taxon>
        <taxon>Rhizaria</taxon>
        <taxon>Endomyxa</taxon>
        <taxon>Phytomyxea</taxon>
        <taxon>Plasmodiophorida</taxon>
        <taxon>Plasmodiophoridae</taxon>
        <taxon>Spongospora</taxon>
    </lineage>
</organism>
<feature type="domain" description="Protein kinase" evidence="7">
    <location>
        <begin position="55"/>
        <end position="338"/>
    </location>
</feature>
<keyword evidence="1" id="KW-0723">Serine/threonine-protein kinase</keyword>
<proteinExistence type="predicted"/>
<keyword evidence="2" id="KW-0808">Transferase</keyword>
<dbReference type="EMBL" id="HACM01011068">
    <property type="protein sequence ID" value="CRZ11510.1"/>
    <property type="molecule type" value="Transcribed_RNA"/>
</dbReference>
<evidence type="ECO:0000256" key="2">
    <source>
        <dbReference type="ARBA" id="ARBA00022679"/>
    </source>
</evidence>
<sequence>PTVLAPAVHPGHGGGGLSPRPPRPCNLLVYMTAGRKDTLYRPGPDPQPALLHRRYRPLSLIAQGTFSSIVLCLDILYPVERRVAIKMVSPEQAFIGQQERAALSALDSPNITRLHDWFLHQGFVCLVLDLCGPCLLRALPRTRKNVHRLRKVAVQLVSALIHLQKAGLIHADIKPENILLRTPDSDISCSGSMAIKLTDLGNSVLSKETCAYWDDFNIQSLFYRAPEVVYRMKGFSYPIDMWSLGCVLCELFTGDVLFPAISPDHLSTLWQELLGPVPRHVFSSDPVSRGDQGRENLATISSRIGTHDPGLVTFIAALLDYNPWSRLTPQQALGHPFFSPLFPFGNSPFTR</sequence>
<reference evidence="8" key="1">
    <citation type="submission" date="2015-04" db="EMBL/GenBank/DDBJ databases">
        <title>The genome sequence of the plant pathogenic Rhizarian Plasmodiophora brassicae reveals insights in its biotrophic life cycle and the origin of chitin synthesis.</title>
        <authorList>
            <person name="Schwelm A."/>
            <person name="Fogelqvist J."/>
            <person name="Knaust A."/>
            <person name="Julke S."/>
            <person name="Lilja T."/>
            <person name="Dhandapani V."/>
            <person name="Bonilla-Rosso G."/>
            <person name="Karlsson M."/>
            <person name="Shevchenko A."/>
            <person name="Choi S.R."/>
            <person name="Kim H.G."/>
            <person name="Park J.Y."/>
            <person name="Lim Y.P."/>
            <person name="Ludwig-Muller J."/>
            <person name="Dixelius C."/>
        </authorList>
    </citation>
    <scope>NUCLEOTIDE SEQUENCE</scope>
    <source>
        <tissue evidence="8">Potato root galls</tissue>
    </source>
</reference>
<keyword evidence="5" id="KW-0067">ATP-binding</keyword>
<dbReference type="Gene3D" id="3.30.200.20">
    <property type="entry name" value="Phosphorylase Kinase, domain 1"/>
    <property type="match status" value="1"/>
</dbReference>
<dbReference type="Pfam" id="PF00069">
    <property type="entry name" value="Pkinase"/>
    <property type="match status" value="1"/>
</dbReference>
<dbReference type="PROSITE" id="PS00108">
    <property type="entry name" value="PROTEIN_KINASE_ST"/>
    <property type="match status" value="1"/>
</dbReference>
<feature type="non-terminal residue" evidence="8">
    <location>
        <position position="1"/>
    </location>
</feature>
<dbReference type="PANTHER" id="PTHR24058:SF130">
    <property type="entry name" value="SERINE_THREONINE PROTEIN KINASES-RELATED"/>
    <property type="match status" value="1"/>
</dbReference>
<feature type="compositionally biased region" description="Low complexity" evidence="6">
    <location>
        <begin position="1"/>
        <end position="10"/>
    </location>
</feature>
<dbReference type="InterPro" id="IPR050494">
    <property type="entry name" value="Ser_Thr_dual-spec_kinase"/>
</dbReference>
<dbReference type="Gene3D" id="1.10.510.10">
    <property type="entry name" value="Transferase(Phosphotransferase) domain 1"/>
    <property type="match status" value="1"/>
</dbReference>
<dbReference type="PROSITE" id="PS50011">
    <property type="entry name" value="PROTEIN_KINASE_DOM"/>
    <property type="match status" value="1"/>
</dbReference>
<evidence type="ECO:0000256" key="4">
    <source>
        <dbReference type="ARBA" id="ARBA00022777"/>
    </source>
</evidence>
<dbReference type="InterPro" id="IPR011009">
    <property type="entry name" value="Kinase-like_dom_sf"/>
</dbReference>
<evidence type="ECO:0000256" key="5">
    <source>
        <dbReference type="ARBA" id="ARBA00022840"/>
    </source>
</evidence>
<name>A0A0H5RBC3_9EUKA</name>
<evidence type="ECO:0000256" key="6">
    <source>
        <dbReference type="SAM" id="MobiDB-lite"/>
    </source>
</evidence>
<accession>A0A0H5RBC3</accession>
<dbReference type="AlphaFoldDB" id="A0A0H5RBC3"/>
<keyword evidence="3" id="KW-0547">Nucleotide-binding</keyword>
<dbReference type="InterPro" id="IPR008271">
    <property type="entry name" value="Ser/Thr_kinase_AS"/>
</dbReference>
<protein>
    <recommendedName>
        <fullName evidence="7">Protein kinase domain-containing protein</fullName>
    </recommendedName>
</protein>
<feature type="region of interest" description="Disordered" evidence="6">
    <location>
        <begin position="1"/>
        <end position="20"/>
    </location>
</feature>
<dbReference type="GO" id="GO:0004674">
    <property type="term" value="F:protein serine/threonine kinase activity"/>
    <property type="evidence" value="ECO:0007669"/>
    <property type="project" value="UniProtKB-KW"/>
</dbReference>
<keyword evidence="4" id="KW-0418">Kinase</keyword>
<dbReference type="GO" id="GO:0005524">
    <property type="term" value="F:ATP binding"/>
    <property type="evidence" value="ECO:0007669"/>
    <property type="project" value="UniProtKB-KW"/>
</dbReference>
<dbReference type="SMART" id="SM00220">
    <property type="entry name" value="S_TKc"/>
    <property type="match status" value="1"/>
</dbReference>
<dbReference type="PANTHER" id="PTHR24058">
    <property type="entry name" value="DUAL SPECIFICITY PROTEIN KINASE"/>
    <property type="match status" value="1"/>
</dbReference>
<dbReference type="SUPFAM" id="SSF56112">
    <property type="entry name" value="Protein kinase-like (PK-like)"/>
    <property type="match status" value="1"/>
</dbReference>
<evidence type="ECO:0000256" key="3">
    <source>
        <dbReference type="ARBA" id="ARBA00022741"/>
    </source>
</evidence>
<evidence type="ECO:0000259" key="7">
    <source>
        <dbReference type="PROSITE" id="PS50011"/>
    </source>
</evidence>
<dbReference type="InterPro" id="IPR000719">
    <property type="entry name" value="Prot_kinase_dom"/>
</dbReference>